<reference evidence="3 4" key="1">
    <citation type="submission" date="2015-01" db="EMBL/GenBank/DDBJ databases">
        <authorList>
            <person name="Xiang T."/>
            <person name="Song Y."/>
            <person name="Huang L."/>
            <person name="Wang B."/>
            <person name="Wu P."/>
        </authorList>
    </citation>
    <scope>NUCLEOTIDE SEQUENCE [LARGE SCALE GENOMIC DNA]</scope>
    <source>
        <strain evidence="3 4">CcD38</strain>
    </source>
</reference>
<evidence type="ECO:0000313" key="3">
    <source>
        <dbReference type="EMBL" id="CEN48585.1"/>
    </source>
</evidence>
<evidence type="ECO:0000256" key="2">
    <source>
        <dbReference type="SAM" id="Phobius"/>
    </source>
</evidence>
<proteinExistence type="predicted"/>
<sequence length="88" mass="10237">MKNKWIYLLMALGATMAFTRSFFKGYEQLLLIGGMALLMFGIYNISRKLNSKTSDPYPMPQKEKTIPYPHSKIESEVKTETQQQQEKK</sequence>
<feature type="compositionally biased region" description="Basic and acidic residues" evidence="1">
    <location>
        <begin position="61"/>
        <end position="88"/>
    </location>
</feature>
<organism evidence="3 4">
    <name type="scientific">Capnocytophaga canis</name>
    <dbReference type="NCBI Taxonomy" id="1848903"/>
    <lineage>
        <taxon>Bacteria</taxon>
        <taxon>Pseudomonadati</taxon>
        <taxon>Bacteroidota</taxon>
        <taxon>Flavobacteriia</taxon>
        <taxon>Flavobacteriales</taxon>
        <taxon>Flavobacteriaceae</taxon>
        <taxon>Capnocytophaga</taxon>
    </lineage>
</organism>
<dbReference type="AlphaFoldDB" id="A0A0B7IA20"/>
<evidence type="ECO:0000313" key="4">
    <source>
        <dbReference type="Proteomes" id="UP000045051"/>
    </source>
</evidence>
<name>A0A0B7IA20_9FLAO</name>
<gene>
    <name evidence="3" type="ORF">CCAND38_610003</name>
</gene>
<keyword evidence="4" id="KW-1185">Reference proteome</keyword>
<protein>
    <submittedName>
        <fullName evidence="3">Uncharacterized protein</fullName>
    </submittedName>
</protein>
<dbReference type="Proteomes" id="UP000045051">
    <property type="component" value="Unassembled WGS sequence"/>
</dbReference>
<keyword evidence="2" id="KW-1133">Transmembrane helix</keyword>
<dbReference type="EMBL" id="CDOI01000175">
    <property type="protein sequence ID" value="CEN48585.1"/>
    <property type="molecule type" value="Genomic_DNA"/>
</dbReference>
<feature type="transmembrane region" description="Helical" evidence="2">
    <location>
        <begin position="29"/>
        <end position="46"/>
    </location>
</feature>
<dbReference type="RefSeq" id="WP_052458218.1">
    <property type="nucleotide sequence ID" value="NZ_CDOI01000175.1"/>
</dbReference>
<accession>A0A0B7IA20</accession>
<keyword evidence="2" id="KW-0812">Transmembrane</keyword>
<keyword evidence="2" id="KW-0472">Membrane</keyword>
<feature type="transmembrane region" description="Helical" evidence="2">
    <location>
        <begin position="5"/>
        <end position="23"/>
    </location>
</feature>
<feature type="region of interest" description="Disordered" evidence="1">
    <location>
        <begin position="51"/>
        <end position="88"/>
    </location>
</feature>
<evidence type="ECO:0000256" key="1">
    <source>
        <dbReference type="SAM" id="MobiDB-lite"/>
    </source>
</evidence>